<sequence length="1300" mass="147104">MDIDIFKYNKQASKQRLIEYLNSQNEQDLEDVITRKLDDYHATHDIDTALLLRAILQGSPMEGDDNQGLQRRFLVVKCVIQWLSKEEKEVSEKSKQASSVVNLILPEIELFPTELLRIAGKLVTDIIKEEQPIQLRLLDVLSKIWNVLVAADQVDEADDIFQDLMQAKWHHQLVVGMASTLNDIELTNKQLETALTCMIKKLADIEIEEVPPFTWQLLLISRKGFKKLVLTGILNFFNQTTKENISRVEGTVMLHISFALKQDQELGTELVKIVKSDKANQLELFNVACLLTAARIHRLQDTIFDLFKASIVSVYKDSDKLDKCYWISEFSPLDASKYGQVFLDVVETSATAGWDQVIQSMTQLALIFIDTAANANAFFAANTSNSGTKGDGPMERVANLGVDILLRLFKYHDVVRSEILEQVTSRIVSRSTSVMDFLKLLACIIREYPESVENYMSNIKDTLDILSFLPLSTAERLLHAIQPLSKTNDHFRDGLILILRKSLFAKDLDGREMAVRGFLNILKEQLAEIEETGDSAQALAAQGVAFEILGLLRRCFSQQCEIRTCVYNGLGSLSQDFPAFAGDIFDLLYTQFLTTVEKNATILNPIKLNACVENANNGGYPKITEPIHILLSNLVKSLRAAATVNVTTVTTDTMSTCRDALLSLINRLSKATLEDFELDKSANFDMATHAGLRNNQYVALLLGVYEVSLEHVFLTNDITVQSSEALLTLFKKRMALVGILKETSTTEKGRKLTNINRMSCVSLEFTSKMFQSIFSSKDTKDENESSKRDIRSNLEFANFLVTSTCDSLKQAVDDIYCQQDDEYFKYCVIVCKIYMSILEREDSNSTYANQQSTRKQPSVLGAIAASLLKVFELVDHVWPGRLVQLLNALIEQDPQQTEEQEEEEGAIGKSTNLVILQLVHKIKAIVSKYLNGSTPIYKETINVMQIVSFLCKKLEKKDQDYLVRTRHIVSWLNNLAQVEYIEDVSLVRDITALFLRLCSNVDEFDVIQKICEDVHLTSGDLEATILETNDMNTSVTYQIINAKTVTSVISKLFEFIDASYDDLTWGIGRLKLCAADEDTVDSTREFEIRICKRLTALQLILSELVKSNLQDVHAENLFKTLAKAYKTLHTLVKYKIAYPTDISDDFINVISKSGTEITDKMYKFLTVYGQQQQTQSHQESGSRKKKGKKKEVNQKQKLKIQRESKMIPNLIFAVEQFERYLIQLSRKSKFDFMQYMKRSTSRDFKIQMNAVPQVTSSDEEEEDDEENEDKQNSKRKRPAAAAAAAAAGAHGESSKRARTS</sequence>
<dbReference type="InterPro" id="IPR029308">
    <property type="entry name" value="FANCI_S1"/>
</dbReference>
<feature type="region of interest" description="Disordered" evidence="1">
    <location>
        <begin position="1246"/>
        <end position="1300"/>
    </location>
</feature>
<feature type="compositionally biased region" description="Basic and acidic residues" evidence="1">
    <location>
        <begin position="1190"/>
        <end position="1199"/>
    </location>
</feature>
<evidence type="ECO:0000259" key="2">
    <source>
        <dbReference type="Pfam" id="PF14675"/>
    </source>
</evidence>
<feature type="domain" description="FANCI solenoid 4" evidence="4">
    <location>
        <begin position="1006"/>
        <end position="1251"/>
    </location>
</feature>
<evidence type="ECO:0000313" key="8">
    <source>
        <dbReference type="Proteomes" id="UP000014254"/>
    </source>
</evidence>
<dbReference type="Pfam" id="PF14676">
    <property type="entry name" value="FANCI_S2"/>
    <property type="match status" value="1"/>
</dbReference>
<dbReference type="EMBL" id="KE123984">
    <property type="protein sequence ID" value="EPB86655.1"/>
    <property type="molecule type" value="Genomic_DNA"/>
</dbReference>
<evidence type="ECO:0000259" key="4">
    <source>
        <dbReference type="Pfam" id="PF14678"/>
    </source>
</evidence>
<dbReference type="GO" id="GO:0006281">
    <property type="term" value="P:DNA repair"/>
    <property type="evidence" value="ECO:0007669"/>
    <property type="project" value="InterPro"/>
</dbReference>
<dbReference type="Pfam" id="PF14678">
    <property type="entry name" value="FANCI_S4"/>
    <property type="match status" value="1"/>
</dbReference>
<evidence type="ECO:0000256" key="1">
    <source>
        <dbReference type="SAM" id="MobiDB-lite"/>
    </source>
</evidence>
<feature type="compositionally biased region" description="Acidic residues" evidence="1">
    <location>
        <begin position="1257"/>
        <end position="1268"/>
    </location>
</feature>
<dbReference type="STRING" id="1220926.S2K356"/>
<dbReference type="GO" id="GO:0070182">
    <property type="term" value="F:DNA polymerase binding"/>
    <property type="evidence" value="ECO:0007669"/>
    <property type="project" value="TreeGrafter"/>
</dbReference>
<feature type="region of interest" description="Disordered" evidence="1">
    <location>
        <begin position="1173"/>
        <end position="1199"/>
    </location>
</feature>
<dbReference type="Proteomes" id="UP000014254">
    <property type="component" value="Unassembled WGS sequence"/>
</dbReference>
<reference evidence="8" key="1">
    <citation type="submission" date="2013-05" db="EMBL/GenBank/DDBJ databases">
        <title>The Genome sequence of Mucor circinelloides f. circinelloides 1006PhL.</title>
        <authorList>
            <consortium name="The Broad Institute Genomics Platform"/>
            <person name="Cuomo C."/>
            <person name="Earl A."/>
            <person name="Findley K."/>
            <person name="Lee S.C."/>
            <person name="Walker B."/>
            <person name="Young S."/>
            <person name="Zeng Q."/>
            <person name="Gargeya S."/>
            <person name="Fitzgerald M."/>
            <person name="Haas B."/>
            <person name="Abouelleil A."/>
            <person name="Allen A.W."/>
            <person name="Alvarado L."/>
            <person name="Arachchi H.M."/>
            <person name="Berlin A.M."/>
            <person name="Chapman S.B."/>
            <person name="Gainer-Dewar J."/>
            <person name="Goldberg J."/>
            <person name="Griggs A."/>
            <person name="Gujja S."/>
            <person name="Hansen M."/>
            <person name="Howarth C."/>
            <person name="Imamovic A."/>
            <person name="Ireland A."/>
            <person name="Larimer J."/>
            <person name="McCowan C."/>
            <person name="Murphy C."/>
            <person name="Pearson M."/>
            <person name="Poon T.W."/>
            <person name="Priest M."/>
            <person name="Roberts A."/>
            <person name="Saif S."/>
            <person name="Shea T."/>
            <person name="Sisk P."/>
            <person name="Sykes S."/>
            <person name="Wortman J."/>
            <person name="Nusbaum C."/>
            <person name="Birren B."/>
        </authorList>
    </citation>
    <scope>NUCLEOTIDE SEQUENCE [LARGE SCALE GENOMIC DNA]</scope>
    <source>
        <strain evidence="8">1006PhL</strain>
    </source>
</reference>
<feature type="compositionally biased region" description="Low complexity" evidence="1">
    <location>
        <begin position="1279"/>
        <end position="1289"/>
    </location>
</feature>
<dbReference type="Pfam" id="PF14679">
    <property type="entry name" value="FANCI_HD1"/>
    <property type="match status" value="1"/>
</dbReference>
<dbReference type="Pfam" id="PF14675">
    <property type="entry name" value="FANCI_S1"/>
    <property type="match status" value="1"/>
</dbReference>
<dbReference type="PANTHER" id="PTHR21818:SF0">
    <property type="entry name" value="FANCONI ANEMIA GROUP I PROTEIN"/>
    <property type="match status" value="1"/>
</dbReference>
<dbReference type="InterPro" id="IPR026171">
    <property type="entry name" value="FANCI"/>
</dbReference>
<dbReference type="InterPro" id="IPR029315">
    <property type="entry name" value="FANCI_S2"/>
</dbReference>
<organism evidence="7 8">
    <name type="scientific">Mucor circinelloides f. circinelloides (strain 1006PhL)</name>
    <name type="common">Mucormycosis agent</name>
    <name type="synonym">Calyptromyces circinelloides</name>
    <dbReference type="NCBI Taxonomy" id="1220926"/>
    <lineage>
        <taxon>Eukaryota</taxon>
        <taxon>Fungi</taxon>
        <taxon>Fungi incertae sedis</taxon>
        <taxon>Mucoromycota</taxon>
        <taxon>Mucoromycotina</taxon>
        <taxon>Mucoromycetes</taxon>
        <taxon>Mucorales</taxon>
        <taxon>Mucorineae</taxon>
        <taxon>Mucoraceae</taxon>
        <taxon>Mucor</taxon>
    </lineage>
</organism>
<dbReference type="VEuPathDB" id="FungiDB:HMPREF1544_06535"/>
<dbReference type="InterPro" id="IPR029314">
    <property type="entry name" value="FANCI_S4"/>
</dbReference>
<dbReference type="InterPro" id="IPR029310">
    <property type="entry name" value="FANCI_HD1"/>
</dbReference>
<evidence type="ECO:0000313" key="7">
    <source>
        <dbReference type="EMBL" id="EPB86655.1"/>
    </source>
</evidence>
<dbReference type="Pfam" id="PF14680">
    <property type="entry name" value="FANCI_HD2"/>
    <property type="match status" value="1"/>
</dbReference>
<protein>
    <recommendedName>
        <fullName evidence="9">Fanconi anemia group I protein</fullName>
    </recommendedName>
</protein>
<feature type="domain" description="FANCI solenoid 1" evidence="2">
    <location>
        <begin position="70"/>
        <end position="244"/>
    </location>
</feature>
<keyword evidence="8" id="KW-1185">Reference proteome</keyword>
<dbReference type="OrthoDB" id="195089at2759"/>
<accession>S2K356</accession>
<name>S2K356_MUCC1</name>
<gene>
    <name evidence="7" type="ORF">HMPREF1544_06535</name>
</gene>
<feature type="domain" description="FANCI solenoid 2" evidence="3">
    <location>
        <begin position="357"/>
        <end position="519"/>
    </location>
</feature>
<dbReference type="eggNOG" id="KOG4553">
    <property type="taxonomic scope" value="Eukaryota"/>
</dbReference>
<feature type="domain" description="FANCI helical" evidence="5">
    <location>
        <begin position="265"/>
        <end position="347"/>
    </location>
</feature>
<dbReference type="InParanoid" id="S2K356"/>
<proteinExistence type="predicted"/>
<dbReference type="OMA" id="QSMRMMN"/>
<evidence type="ECO:0000259" key="3">
    <source>
        <dbReference type="Pfam" id="PF14676"/>
    </source>
</evidence>
<dbReference type="PANTHER" id="PTHR21818">
    <property type="entry name" value="BC025462 PROTEIN"/>
    <property type="match status" value="1"/>
</dbReference>
<evidence type="ECO:0000259" key="6">
    <source>
        <dbReference type="Pfam" id="PF14680"/>
    </source>
</evidence>
<evidence type="ECO:0000259" key="5">
    <source>
        <dbReference type="Pfam" id="PF14679"/>
    </source>
</evidence>
<feature type="domain" description="FANCI helical" evidence="6">
    <location>
        <begin position="537"/>
        <end position="741"/>
    </location>
</feature>
<dbReference type="InterPro" id="IPR029312">
    <property type="entry name" value="FANCI_HD2"/>
</dbReference>
<evidence type="ECO:0008006" key="9">
    <source>
        <dbReference type="Google" id="ProtNLM"/>
    </source>
</evidence>